<organism evidence="2 3">
    <name type="scientific">Nocardia uniformis</name>
    <dbReference type="NCBI Taxonomy" id="53432"/>
    <lineage>
        <taxon>Bacteria</taxon>
        <taxon>Bacillati</taxon>
        <taxon>Actinomycetota</taxon>
        <taxon>Actinomycetes</taxon>
        <taxon>Mycobacteriales</taxon>
        <taxon>Nocardiaceae</taxon>
        <taxon>Nocardia</taxon>
    </lineage>
</organism>
<evidence type="ECO:0000256" key="1">
    <source>
        <dbReference type="SAM" id="MobiDB-lite"/>
    </source>
</evidence>
<dbReference type="Gene3D" id="1.10.10.10">
    <property type="entry name" value="Winged helix-like DNA-binding domain superfamily/Winged helix DNA-binding domain"/>
    <property type="match status" value="1"/>
</dbReference>
<comment type="caution">
    <text evidence="2">The sequence shown here is derived from an EMBL/GenBank/DDBJ whole genome shotgun (WGS) entry which is preliminary data.</text>
</comment>
<dbReference type="RefSeq" id="WP_170264403.1">
    <property type="nucleotide sequence ID" value="NZ_JABELX010000025.1"/>
</dbReference>
<proteinExistence type="predicted"/>
<evidence type="ECO:0000313" key="2">
    <source>
        <dbReference type="EMBL" id="NNH75677.1"/>
    </source>
</evidence>
<protein>
    <submittedName>
        <fullName evidence="2">Uncharacterized protein</fullName>
    </submittedName>
</protein>
<feature type="region of interest" description="Disordered" evidence="1">
    <location>
        <begin position="78"/>
        <end position="147"/>
    </location>
</feature>
<name>A0A849CGB9_9NOCA</name>
<feature type="compositionally biased region" description="Low complexity" evidence="1">
    <location>
        <begin position="105"/>
        <end position="121"/>
    </location>
</feature>
<accession>A0A849CGB9</accession>
<feature type="compositionally biased region" description="Polar residues" evidence="1">
    <location>
        <begin position="129"/>
        <end position="146"/>
    </location>
</feature>
<sequence>MSTNTTTPTDTRTAQETALWQALIAAPGASAVELARAASVPKSAVSKILGQWAGDGRIVRANNGDDRSGFRWRIADHQSTPETGSTAAEPDTQATPGVPAPAEPTPAEAATTDTTPSADPEPNADAASAQPTNESSSDAAASQYPTPTDVEAVATDAAAGEGDSASGTATVVEGVCPTCGQPPKRQPRESQAGVLRGKVEDFLRENPGVEFTPGQIAKALGGKSSGAVYNACFALVGKFVAEYTCERPNKFRLHPDQAKQQAQEARAQQTQP</sequence>
<keyword evidence="3" id="KW-1185">Reference proteome</keyword>
<dbReference type="AlphaFoldDB" id="A0A849CGB9"/>
<gene>
    <name evidence="2" type="ORF">HLB23_38495</name>
</gene>
<dbReference type="EMBL" id="JABELX010000025">
    <property type="protein sequence ID" value="NNH75677.1"/>
    <property type="molecule type" value="Genomic_DNA"/>
</dbReference>
<evidence type="ECO:0000313" key="3">
    <source>
        <dbReference type="Proteomes" id="UP000586827"/>
    </source>
</evidence>
<dbReference type="InterPro" id="IPR036388">
    <property type="entry name" value="WH-like_DNA-bd_sf"/>
</dbReference>
<dbReference type="Proteomes" id="UP000586827">
    <property type="component" value="Unassembled WGS sequence"/>
</dbReference>
<reference evidence="2 3" key="1">
    <citation type="submission" date="2020-05" db="EMBL/GenBank/DDBJ databases">
        <title>MicrobeNet Type strains.</title>
        <authorList>
            <person name="Nicholson A.C."/>
        </authorList>
    </citation>
    <scope>NUCLEOTIDE SEQUENCE [LARGE SCALE GENOMIC DNA]</scope>
    <source>
        <strain evidence="2 3">JCM 3224</strain>
    </source>
</reference>